<protein>
    <submittedName>
        <fullName evidence="1">5-carboxymethyl-2-hydroxymuconate isomerase</fullName>
    </submittedName>
</protein>
<dbReference type="AlphaFoldDB" id="A0A495BAB9"/>
<dbReference type="SUPFAM" id="SSF55331">
    <property type="entry name" value="Tautomerase/MIF"/>
    <property type="match status" value="1"/>
</dbReference>
<proteinExistence type="predicted"/>
<dbReference type="Proteomes" id="UP000279384">
    <property type="component" value="Unassembled WGS sequence"/>
</dbReference>
<comment type="caution">
    <text evidence="1">The sequence shown here is derived from an EMBL/GenBank/DDBJ whole genome shotgun (WGS) entry which is preliminary data.</text>
</comment>
<keyword evidence="1" id="KW-0413">Isomerase</keyword>
<dbReference type="GO" id="GO:0008704">
    <property type="term" value="F:5-carboxymethyl-2-hydroxymuconate delta-isomerase activity"/>
    <property type="evidence" value="ECO:0007669"/>
    <property type="project" value="InterPro"/>
</dbReference>
<dbReference type="Pfam" id="PF02962">
    <property type="entry name" value="CHMI"/>
    <property type="match status" value="1"/>
</dbReference>
<gene>
    <name evidence="1" type="ORF">C8E02_2216</name>
</gene>
<dbReference type="EMBL" id="RBID01000015">
    <property type="protein sequence ID" value="RKQ57912.1"/>
    <property type="molecule type" value="Genomic_DNA"/>
</dbReference>
<evidence type="ECO:0000313" key="2">
    <source>
        <dbReference type="Proteomes" id="UP000279384"/>
    </source>
</evidence>
<sequence length="118" mass="12712">MPHLTAEYSANLDRLAVRPLLHALNAALIASGQFEALDIKSRALRLDDYLVGEADDGHAFVHVRLDLLAGRSDTVKQALSTALLQVLDAQVAAPPGVALQRCVEVRDIHRASYAKSCA</sequence>
<reference evidence="1 2" key="1">
    <citation type="submission" date="2018-10" db="EMBL/GenBank/DDBJ databases">
        <title>Genomic Encyclopedia of Type Strains, Phase IV (KMG-IV): sequencing the most valuable type-strain genomes for metagenomic binning, comparative biology and taxonomic classification.</title>
        <authorList>
            <person name="Goeker M."/>
        </authorList>
    </citation>
    <scope>NUCLEOTIDE SEQUENCE [LARGE SCALE GENOMIC DNA]</scope>
    <source>
        <strain evidence="1 2">DSM 3303</strain>
    </source>
</reference>
<organism evidence="1 2">
    <name type="scientific">Vogesella indigofera</name>
    <name type="common">Pseudomonas indigofera</name>
    <dbReference type="NCBI Taxonomy" id="45465"/>
    <lineage>
        <taxon>Bacteria</taxon>
        <taxon>Pseudomonadati</taxon>
        <taxon>Pseudomonadota</taxon>
        <taxon>Betaproteobacteria</taxon>
        <taxon>Neisseriales</taxon>
        <taxon>Chromobacteriaceae</taxon>
        <taxon>Vogesella</taxon>
    </lineage>
</organism>
<dbReference type="RefSeq" id="WP_120810785.1">
    <property type="nucleotide sequence ID" value="NZ_RBID01000015.1"/>
</dbReference>
<name>A0A495BAB9_VOGIN</name>
<evidence type="ECO:0000313" key="1">
    <source>
        <dbReference type="EMBL" id="RKQ57912.1"/>
    </source>
</evidence>
<dbReference type="InterPro" id="IPR004220">
    <property type="entry name" value="5-COMe_2-OHmuconate_Isoase"/>
</dbReference>
<dbReference type="InterPro" id="IPR014347">
    <property type="entry name" value="Tautomerase/MIF_sf"/>
</dbReference>
<dbReference type="Gene3D" id="3.30.429.10">
    <property type="entry name" value="Macrophage Migration Inhibitory Factor"/>
    <property type="match status" value="1"/>
</dbReference>
<dbReference type="PANTHER" id="PTHR37950:SF1">
    <property type="entry name" value="4-HYDROXYPHENYLACETATE CATABOLISM PROTEIN"/>
    <property type="match status" value="1"/>
</dbReference>
<dbReference type="CDD" id="cd00580">
    <property type="entry name" value="CHMI"/>
    <property type="match status" value="1"/>
</dbReference>
<dbReference type="PANTHER" id="PTHR37950">
    <property type="entry name" value="4-HYDROXYPHENYLACETATE CATABOLISM PROTEIN"/>
    <property type="match status" value="1"/>
</dbReference>
<accession>A0A495BAB9</accession>